<comment type="caution">
    <text evidence="2">The sequence shown here is derived from an EMBL/GenBank/DDBJ whole genome shotgun (WGS) entry which is preliminary data.</text>
</comment>
<organism evidence="2 3">
    <name type="scientific">Canibacter oris</name>
    <dbReference type="NCBI Taxonomy" id="1365628"/>
    <lineage>
        <taxon>Bacteria</taxon>
        <taxon>Bacillati</taxon>
        <taxon>Actinomycetota</taxon>
        <taxon>Actinomycetes</taxon>
        <taxon>Micrococcales</taxon>
        <taxon>Microbacteriaceae</taxon>
        <taxon>Canibacter</taxon>
    </lineage>
</organism>
<dbReference type="EMBL" id="JACIFD010000022">
    <property type="protein sequence ID" value="MBB4072229.1"/>
    <property type="molecule type" value="Genomic_DNA"/>
</dbReference>
<evidence type="ECO:0008006" key="4">
    <source>
        <dbReference type="Google" id="ProtNLM"/>
    </source>
</evidence>
<feature type="compositionally biased region" description="Polar residues" evidence="1">
    <location>
        <begin position="194"/>
        <end position="205"/>
    </location>
</feature>
<accession>A0A840DRS9</accession>
<gene>
    <name evidence="2" type="ORF">F5897_001559</name>
</gene>
<dbReference type="Proteomes" id="UP000571183">
    <property type="component" value="Unassembled WGS sequence"/>
</dbReference>
<dbReference type="RefSeq" id="WP_246332291.1">
    <property type="nucleotide sequence ID" value="NZ_JACIFD010000022.1"/>
</dbReference>
<evidence type="ECO:0000313" key="3">
    <source>
        <dbReference type="Proteomes" id="UP000571183"/>
    </source>
</evidence>
<feature type="region of interest" description="Disordered" evidence="1">
    <location>
        <begin position="194"/>
        <end position="217"/>
    </location>
</feature>
<sequence length="217" mass="24383">MQPQKPQKSRPKLPKRELAPVADIVEQGLLVADVAVRMTVKNKLIVRALKHKADYSAEQTQEQVRQALTELIAEREKDAANIAIMRSQIKRVGFASGGEAEYHREDSQTLRHRQEVYEGVAAELKARAADHVYLASVAKKATELAWAEIGESIAQRAQHPYYSGGDNREYQAEREGRIQELIANDLQQLINSRNQQAEKPNSSGSWLAKFLNKKSQG</sequence>
<name>A0A840DRS9_9MICO</name>
<reference evidence="2" key="1">
    <citation type="submission" date="2020-08" db="EMBL/GenBank/DDBJ databases">
        <title>Sequencing the genomes of 1000 actinobacteria strains.</title>
        <authorList>
            <person name="Klenk H.-P."/>
        </authorList>
    </citation>
    <scope>NUCLEOTIDE SEQUENCE [LARGE SCALE GENOMIC DNA]</scope>
    <source>
        <strain evidence="2">DSM 27064</strain>
    </source>
</reference>
<proteinExistence type="predicted"/>
<evidence type="ECO:0000313" key="2">
    <source>
        <dbReference type="EMBL" id="MBB4072229.1"/>
    </source>
</evidence>
<keyword evidence="3" id="KW-1185">Reference proteome</keyword>
<evidence type="ECO:0000256" key="1">
    <source>
        <dbReference type="SAM" id="MobiDB-lite"/>
    </source>
</evidence>
<protein>
    <recommendedName>
        <fullName evidence="4">Asparagine synthase</fullName>
    </recommendedName>
</protein>
<dbReference type="AlphaFoldDB" id="A0A840DRS9"/>